<evidence type="ECO:0000256" key="2">
    <source>
        <dbReference type="PROSITE-ProRule" id="PRU00708"/>
    </source>
</evidence>
<dbReference type="PANTHER" id="PTHR24015">
    <property type="entry name" value="OS07G0578800 PROTEIN-RELATED"/>
    <property type="match status" value="1"/>
</dbReference>
<dbReference type="EMBL" id="GL377589">
    <property type="protein sequence ID" value="EFJ24501.1"/>
    <property type="molecule type" value="Genomic_DNA"/>
</dbReference>
<dbReference type="HOGENOM" id="CLU_002706_0_0_1"/>
<dbReference type="Gene3D" id="1.25.40.10">
    <property type="entry name" value="Tetratricopeptide repeat domain"/>
    <property type="match status" value="3"/>
</dbReference>
<keyword evidence="1" id="KW-0677">Repeat</keyword>
<feature type="repeat" description="PPR" evidence="2">
    <location>
        <begin position="98"/>
        <end position="132"/>
    </location>
</feature>
<evidence type="ECO:0000313" key="4">
    <source>
        <dbReference type="Proteomes" id="UP000001514"/>
    </source>
</evidence>
<accession>D8RTE9</accession>
<evidence type="ECO:0008006" key="5">
    <source>
        <dbReference type="Google" id="ProtNLM"/>
    </source>
</evidence>
<feature type="repeat" description="PPR" evidence="2">
    <location>
        <begin position="36"/>
        <end position="70"/>
    </location>
</feature>
<dbReference type="SUPFAM" id="SSF48452">
    <property type="entry name" value="TPR-like"/>
    <property type="match status" value="1"/>
</dbReference>
<sequence length="330" mass="37016">MPKHNLVTWNTLITASAYSGNVEYAEELFQRMPERDEVTWNAMLSAYAHNRHLEEAKRFFEEMPSKNVVAWNILMHAYCEEGKLDEVKGLFERMPSRNAATWTCLIEANADYGHLEDAQSVFDNMPERNVVTWTSLVAVAWTSIVAAYADNGRVCGAKKLFDSMPRKDLCSWNVVASMYARYGFCREAIEIFKIMCLEGFDPDGKTYVIVLAACSHIGLVREGLQKFTCMEMDHGILAQKDHYRALAASFGRAGELRNAEDLTVAMDDPDGQAWRAFLGACSVHFDVRHGVSAAKHALVVGPEAGSAYILLSNTLALENTLKTSYRKVVY</sequence>
<organism evidence="4">
    <name type="scientific">Selaginella moellendorffii</name>
    <name type="common">Spikemoss</name>
    <dbReference type="NCBI Taxonomy" id="88036"/>
    <lineage>
        <taxon>Eukaryota</taxon>
        <taxon>Viridiplantae</taxon>
        <taxon>Streptophyta</taxon>
        <taxon>Embryophyta</taxon>
        <taxon>Tracheophyta</taxon>
        <taxon>Lycopodiopsida</taxon>
        <taxon>Selaginellales</taxon>
        <taxon>Selaginellaceae</taxon>
        <taxon>Selaginella</taxon>
    </lineage>
</organism>
<dbReference type="KEGG" id="smo:SELMODRAFT_101336"/>
<dbReference type="AlphaFoldDB" id="D8RTE9"/>
<reference evidence="3 4" key="1">
    <citation type="journal article" date="2011" name="Science">
        <title>The Selaginella genome identifies genetic changes associated with the evolution of vascular plants.</title>
        <authorList>
            <person name="Banks J.A."/>
            <person name="Nishiyama T."/>
            <person name="Hasebe M."/>
            <person name="Bowman J.L."/>
            <person name="Gribskov M."/>
            <person name="dePamphilis C."/>
            <person name="Albert V.A."/>
            <person name="Aono N."/>
            <person name="Aoyama T."/>
            <person name="Ambrose B.A."/>
            <person name="Ashton N.W."/>
            <person name="Axtell M.J."/>
            <person name="Barker E."/>
            <person name="Barker M.S."/>
            <person name="Bennetzen J.L."/>
            <person name="Bonawitz N.D."/>
            <person name="Chapple C."/>
            <person name="Cheng C."/>
            <person name="Correa L.G."/>
            <person name="Dacre M."/>
            <person name="DeBarry J."/>
            <person name="Dreyer I."/>
            <person name="Elias M."/>
            <person name="Engstrom E.M."/>
            <person name="Estelle M."/>
            <person name="Feng L."/>
            <person name="Finet C."/>
            <person name="Floyd S.K."/>
            <person name="Frommer W.B."/>
            <person name="Fujita T."/>
            <person name="Gramzow L."/>
            <person name="Gutensohn M."/>
            <person name="Harholt J."/>
            <person name="Hattori M."/>
            <person name="Heyl A."/>
            <person name="Hirai T."/>
            <person name="Hiwatashi Y."/>
            <person name="Ishikawa M."/>
            <person name="Iwata M."/>
            <person name="Karol K.G."/>
            <person name="Koehler B."/>
            <person name="Kolukisaoglu U."/>
            <person name="Kubo M."/>
            <person name="Kurata T."/>
            <person name="Lalonde S."/>
            <person name="Li K."/>
            <person name="Li Y."/>
            <person name="Litt A."/>
            <person name="Lyons E."/>
            <person name="Manning G."/>
            <person name="Maruyama T."/>
            <person name="Michael T.P."/>
            <person name="Mikami K."/>
            <person name="Miyazaki S."/>
            <person name="Morinaga S."/>
            <person name="Murata T."/>
            <person name="Mueller-Roeber B."/>
            <person name="Nelson D.R."/>
            <person name="Obara M."/>
            <person name="Oguri Y."/>
            <person name="Olmstead R.G."/>
            <person name="Onodera N."/>
            <person name="Petersen B.L."/>
            <person name="Pils B."/>
            <person name="Prigge M."/>
            <person name="Rensing S.A."/>
            <person name="Riano-Pachon D.M."/>
            <person name="Roberts A.W."/>
            <person name="Sato Y."/>
            <person name="Scheller H.V."/>
            <person name="Schulz B."/>
            <person name="Schulz C."/>
            <person name="Shakirov E.V."/>
            <person name="Shibagaki N."/>
            <person name="Shinohara N."/>
            <person name="Shippen D.E."/>
            <person name="Soerensen I."/>
            <person name="Sotooka R."/>
            <person name="Sugimoto N."/>
            <person name="Sugita M."/>
            <person name="Sumikawa N."/>
            <person name="Tanurdzic M."/>
            <person name="Theissen G."/>
            <person name="Ulvskov P."/>
            <person name="Wakazuki S."/>
            <person name="Weng J.K."/>
            <person name="Willats W.W."/>
            <person name="Wipf D."/>
            <person name="Wolf P.G."/>
            <person name="Yang L."/>
            <person name="Zimmer A.D."/>
            <person name="Zhu Q."/>
            <person name="Mitros T."/>
            <person name="Hellsten U."/>
            <person name="Loque D."/>
            <person name="Otillar R."/>
            <person name="Salamov A."/>
            <person name="Schmutz J."/>
            <person name="Shapiro H."/>
            <person name="Lindquist E."/>
            <person name="Lucas S."/>
            <person name="Rokhsar D."/>
            <person name="Grigoriev I.V."/>
        </authorList>
    </citation>
    <scope>NUCLEOTIDE SEQUENCE [LARGE SCALE GENOMIC DNA]</scope>
</reference>
<dbReference type="InterPro" id="IPR011990">
    <property type="entry name" value="TPR-like_helical_dom_sf"/>
</dbReference>
<dbReference type="PROSITE" id="PS51375">
    <property type="entry name" value="PPR"/>
    <property type="match status" value="4"/>
</dbReference>
<dbReference type="GO" id="GO:0003723">
    <property type="term" value="F:RNA binding"/>
    <property type="evidence" value="ECO:0007669"/>
    <property type="project" value="InterPro"/>
</dbReference>
<evidence type="ECO:0000256" key="1">
    <source>
        <dbReference type="ARBA" id="ARBA00022737"/>
    </source>
</evidence>
<evidence type="ECO:0000313" key="3">
    <source>
        <dbReference type="EMBL" id="EFJ24501.1"/>
    </source>
</evidence>
<dbReference type="FunFam" id="1.25.40.10:FF:000158">
    <property type="entry name" value="pentatricopeptide repeat-containing protein At2g33680"/>
    <property type="match status" value="1"/>
</dbReference>
<feature type="repeat" description="PPR" evidence="2">
    <location>
        <begin position="5"/>
        <end position="35"/>
    </location>
</feature>
<dbReference type="InterPro" id="IPR002885">
    <property type="entry name" value="PPR_rpt"/>
</dbReference>
<protein>
    <recommendedName>
        <fullName evidence="5">Pentacotripeptide-repeat region of PRORP domain-containing protein</fullName>
    </recommendedName>
</protein>
<dbReference type="Gramene" id="EFJ24501">
    <property type="protein sequence ID" value="EFJ24501"/>
    <property type="gene ID" value="SELMODRAFT_101336"/>
</dbReference>
<name>D8RTE9_SELML</name>
<dbReference type="NCBIfam" id="TIGR00756">
    <property type="entry name" value="PPR"/>
    <property type="match status" value="4"/>
</dbReference>
<keyword evidence="4" id="KW-1185">Reference proteome</keyword>
<dbReference type="Pfam" id="PF01535">
    <property type="entry name" value="PPR"/>
    <property type="match status" value="6"/>
</dbReference>
<dbReference type="GO" id="GO:0048731">
    <property type="term" value="P:system development"/>
    <property type="evidence" value="ECO:0007669"/>
    <property type="project" value="UniProtKB-ARBA"/>
</dbReference>
<feature type="repeat" description="PPR" evidence="2">
    <location>
        <begin position="168"/>
        <end position="202"/>
    </location>
</feature>
<dbReference type="PANTHER" id="PTHR24015:SF548">
    <property type="entry name" value="OS08G0340900 PROTEIN"/>
    <property type="match status" value="1"/>
</dbReference>
<dbReference type="InterPro" id="IPR046960">
    <property type="entry name" value="PPR_At4g14850-like_plant"/>
</dbReference>
<dbReference type="eggNOG" id="KOG4197">
    <property type="taxonomic scope" value="Eukaryota"/>
</dbReference>
<proteinExistence type="predicted"/>
<dbReference type="Proteomes" id="UP000001514">
    <property type="component" value="Unassembled WGS sequence"/>
</dbReference>
<dbReference type="GO" id="GO:0009451">
    <property type="term" value="P:RNA modification"/>
    <property type="evidence" value="ECO:0007669"/>
    <property type="project" value="InterPro"/>
</dbReference>
<gene>
    <name evidence="3" type="ORF">SELMODRAFT_101336</name>
</gene>
<dbReference type="InParanoid" id="D8RTE9"/>